<evidence type="ECO:0000256" key="3">
    <source>
        <dbReference type="ARBA" id="ARBA00022692"/>
    </source>
</evidence>
<feature type="domain" description="GtrA/DPMS transmembrane" evidence="7">
    <location>
        <begin position="141"/>
        <end position="259"/>
    </location>
</feature>
<keyword evidence="5 6" id="KW-0472">Membrane</keyword>
<sequence length="262" mass="30308">MNIESNKNENNVRGRSYYVKFILAPTVLCFLILQAVLHFLPAAVPGVLQTEFTFNLASLTACSCLLALFCYYSTKFYLPWWRRSMIFFAAVIFPPVSLIYVKRLQLLQIFPNYMCWEALIFLGCLLGIFLLTVLSRELTLYLFFGALTTVVSVGSFSLFAHILSLFAAAEWLIPQILSFVISVIFAFWVNRKYVFSGKGIWWQELQRFVFSRLFSGFVIEFALMAFLVEICRINQDWAKIATAFLVVVCNYILSKFFVFMKK</sequence>
<feature type="transmembrane region" description="Helical" evidence="6">
    <location>
        <begin position="52"/>
        <end position="72"/>
    </location>
</feature>
<feature type="transmembrane region" description="Helical" evidence="6">
    <location>
        <begin position="113"/>
        <end position="134"/>
    </location>
</feature>
<evidence type="ECO:0000259" key="7">
    <source>
        <dbReference type="Pfam" id="PF04138"/>
    </source>
</evidence>
<evidence type="ECO:0000256" key="1">
    <source>
        <dbReference type="ARBA" id="ARBA00004141"/>
    </source>
</evidence>
<feature type="transmembrane region" description="Helical" evidence="6">
    <location>
        <begin position="21"/>
        <end position="40"/>
    </location>
</feature>
<evidence type="ECO:0000256" key="4">
    <source>
        <dbReference type="ARBA" id="ARBA00022989"/>
    </source>
</evidence>
<proteinExistence type="inferred from homology"/>
<dbReference type="InterPro" id="IPR051401">
    <property type="entry name" value="GtrA_CellWall_Glycosyl"/>
</dbReference>
<protein>
    <submittedName>
        <fullName evidence="8">GtrA family protein</fullName>
    </submittedName>
</protein>
<evidence type="ECO:0000256" key="5">
    <source>
        <dbReference type="ARBA" id="ARBA00023136"/>
    </source>
</evidence>
<feature type="transmembrane region" description="Helical" evidence="6">
    <location>
        <begin position="240"/>
        <end position="260"/>
    </location>
</feature>
<feature type="transmembrane region" description="Helical" evidence="6">
    <location>
        <begin position="84"/>
        <end position="101"/>
    </location>
</feature>
<feature type="transmembrane region" description="Helical" evidence="6">
    <location>
        <begin position="209"/>
        <end position="228"/>
    </location>
</feature>
<feature type="transmembrane region" description="Helical" evidence="6">
    <location>
        <begin position="141"/>
        <end position="166"/>
    </location>
</feature>
<organism evidence="8 9">
    <name type="scientific">Amygdalobacter indicium</name>
    <dbReference type="NCBI Taxonomy" id="3029272"/>
    <lineage>
        <taxon>Bacteria</taxon>
        <taxon>Bacillati</taxon>
        <taxon>Bacillota</taxon>
        <taxon>Clostridia</taxon>
        <taxon>Eubacteriales</taxon>
        <taxon>Oscillospiraceae</taxon>
        <taxon>Amygdalobacter</taxon>
    </lineage>
</organism>
<dbReference type="PANTHER" id="PTHR38459">
    <property type="entry name" value="PROPHAGE BACTOPRENOL-LINKED GLUCOSE TRANSLOCASE HOMOLOG"/>
    <property type="match status" value="1"/>
</dbReference>
<comment type="similarity">
    <text evidence="2">Belongs to the GtrA family.</text>
</comment>
<keyword evidence="3 6" id="KW-0812">Transmembrane</keyword>
<dbReference type="Proteomes" id="UP001220478">
    <property type="component" value="Chromosome"/>
</dbReference>
<comment type="subcellular location">
    <subcellularLocation>
        <location evidence="1">Membrane</location>
        <topology evidence="1">Multi-pass membrane protein</topology>
    </subcellularLocation>
</comment>
<keyword evidence="4 6" id="KW-1133">Transmembrane helix</keyword>
<keyword evidence="9" id="KW-1185">Reference proteome</keyword>
<gene>
    <name evidence="8" type="ORF">PYS61_03870</name>
</gene>
<dbReference type="PANTHER" id="PTHR38459:SF5">
    <property type="entry name" value="CELL WALL TEICHOIC ACID GLYCOSYLATION PROTEIN GTCA"/>
    <property type="match status" value="1"/>
</dbReference>
<evidence type="ECO:0000256" key="2">
    <source>
        <dbReference type="ARBA" id="ARBA00009399"/>
    </source>
</evidence>
<feature type="transmembrane region" description="Helical" evidence="6">
    <location>
        <begin position="172"/>
        <end position="189"/>
    </location>
</feature>
<evidence type="ECO:0000313" key="8">
    <source>
        <dbReference type="EMBL" id="WEG35088.1"/>
    </source>
</evidence>
<dbReference type="InterPro" id="IPR007267">
    <property type="entry name" value="GtrA_DPMS_TM"/>
</dbReference>
<evidence type="ECO:0000313" key="9">
    <source>
        <dbReference type="Proteomes" id="UP001220478"/>
    </source>
</evidence>
<dbReference type="EMBL" id="CP118868">
    <property type="protein sequence ID" value="WEG35088.1"/>
    <property type="molecule type" value="Genomic_DNA"/>
</dbReference>
<dbReference type="RefSeq" id="WP_315571124.1">
    <property type="nucleotide sequence ID" value="NZ_CP118868.1"/>
</dbReference>
<evidence type="ECO:0000256" key="6">
    <source>
        <dbReference type="SAM" id="Phobius"/>
    </source>
</evidence>
<reference evidence="8 9" key="1">
    <citation type="submission" date="2023-02" db="EMBL/GenBank/DDBJ databases">
        <title>Novel Oscillospiraceae bacterial genomes.</title>
        <authorList>
            <person name="Srinivasan S."/>
            <person name="Austin M.N."/>
            <person name="Fiedler T.L."/>
            <person name="Strenk S.M."/>
            <person name="Agnew K.J."/>
            <person name="Nagana Gowda G.A."/>
            <person name="Raftery D."/>
            <person name="Beamer M.A."/>
            <person name="Achilles S.L."/>
            <person name="Wiesenfeld H.C."/>
            <person name="Fredricks D.N."/>
            <person name="Hillier S.L."/>
        </authorList>
    </citation>
    <scope>NUCLEOTIDE SEQUENCE [LARGE SCALE GENOMIC DNA]</scope>
    <source>
        <strain evidence="8 9">CHIC02 1186E3-8</strain>
    </source>
</reference>
<name>A0ABY8C6Y0_9FIRM</name>
<dbReference type="Pfam" id="PF04138">
    <property type="entry name" value="GtrA_DPMS_TM"/>
    <property type="match status" value="1"/>
</dbReference>
<accession>A0ABY8C6Y0</accession>